<organism evidence="2 3">
    <name type="scientific">Pseudomonas brassicacearum</name>
    <dbReference type="NCBI Taxonomy" id="930166"/>
    <lineage>
        <taxon>Bacteria</taxon>
        <taxon>Pseudomonadati</taxon>
        <taxon>Pseudomonadota</taxon>
        <taxon>Gammaproteobacteria</taxon>
        <taxon>Pseudomonadales</taxon>
        <taxon>Pseudomonadaceae</taxon>
        <taxon>Pseudomonas</taxon>
    </lineage>
</organism>
<dbReference type="AlphaFoldDB" id="A0A423HA25"/>
<comment type="caution">
    <text evidence="2">The sequence shown here is derived from an EMBL/GenBank/DDBJ whole genome shotgun (WGS) entry which is preliminary data.</text>
</comment>
<feature type="chain" id="PRO_5019167928" description="RcnB family protein" evidence="1">
    <location>
        <begin position="26"/>
        <end position="102"/>
    </location>
</feature>
<sequence length="102" mass="11430">MLHKENLAAMVVFASFVVVCPMVLADDPVQASVQASPINARNLQVGDHAPEIYRRYEKALVNWKSHGLKTPPSQSQWVQVNDKYMLVQTTNGQILAVMPIER</sequence>
<proteinExistence type="predicted"/>
<dbReference type="Gene3D" id="3.10.450.160">
    <property type="entry name" value="inner membrane protein cigr"/>
    <property type="match status" value="1"/>
</dbReference>
<dbReference type="EMBL" id="MOBJ01000006">
    <property type="protein sequence ID" value="RON10055.1"/>
    <property type="molecule type" value="Genomic_DNA"/>
</dbReference>
<protein>
    <recommendedName>
        <fullName evidence="4">RcnB family protein</fullName>
    </recommendedName>
</protein>
<keyword evidence="1" id="KW-0732">Signal</keyword>
<dbReference type="InterPro" id="IPR024572">
    <property type="entry name" value="RcnB"/>
</dbReference>
<accession>A0A423HA25</accession>
<name>A0A423HA25_9PSED</name>
<dbReference type="RefSeq" id="WP_123424794.1">
    <property type="nucleotide sequence ID" value="NZ_MOBJ01000006.1"/>
</dbReference>
<evidence type="ECO:0000313" key="2">
    <source>
        <dbReference type="EMBL" id="RON10055.1"/>
    </source>
</evidence>
<dbReference type="Pfam" id="PF11776">
    <property type="entry name" value="RcnB"/>
    <property type="match status" value="1"/>
</dbReference>
<reference evidence="2 3" key="1">
    <citation type="submission" date="2016-10" db="EMBL/GenBank/DDBJ databases">
        <title>Comparative genome analysis of multiple Pseudomonas spp. focuses on biocontrol and plant growth promoting traits.</title>
        <authorList>
            <person name="Tao X.-Y."/>
            <person name="Taylor C.G."/>
        </authorList>
    </citation>
    <scope>NUCLEOTIDE SEQUENCE [LARGE SCALE GENOMIC DNA]</scope>
    <source>
        <strain evidence="2 3">48H11</strain>
    </source>
</reference>
<evidence type="ECO:0000313" key="3">
    <source>
        <dbReference type="Proteomes" id="UP000286071"/>
    </source>
</evidence>
<evidence type="ECO:0000256" key="1">
    <source>
        <dbReference type="SAM" id="SignalP"/>
    </source>
</evidence>
<feature type="signal peptide" evidence="1">
    <location>
        <begin position="1"/>
        <end position="25"/>
    </location>
</feature>
<dbReference type="OrthoDB" id="7021427at2"/>
<gene>
    <name evidence="2" type="ORF">BK659_09130</name>
</gene>
<dbReference type="Proteomes" id="UP000286071">
    <property type="component" value="Unassembled WGS sequence"/>
</dbReference>
<evidence type="ECO:0008006" key="4">
    <source>
        <dbReference type="Google" id="ProtNLM"/>
    </source>
</evidence>